<keyword evidence="3" id="KW-0732">Signal</keyword>
<dbReference type="GO" id="GO:0007155">
    <property type="term" value="P:cell adhesion"/>
    <property type="evidence" value="ECO:0007669"/>
    <property type="project" value="UniProtKB-KW"/>
</dbReference>
<dbReference type="Proteomes" id="UP000700334">
    <property type="component" value="Unassembled WGS sequence"/>
</dbReference>
<dbReference type="GO" id="GO:0016020">
    <property type="term" value="C:membrane"/>
    <property type="evidence" value="ECO:0007669"/>
    <property type="project" value="UniProtKB-SubCell"/>
</dbReference>
<evidence type="ECO:0000256" key="11">
    <source>
        <dbReference type="SAM" id="MobiDB-lite"/>
    </source>
</evidence>
<dbReference type="Gene3D" id="2.60.40.10">
    <property type="entry name" value="Immunoglobulins"/>
    <property type="match status" value="5"/>
</dbReference>
<reference evidence="13" key="1">
    <citation type="journal article" date="2021" name="Evol. Appl.">
        <title>The genome of the Pyrenean desman and the effects of bottlenecks and inbreeding on the genomic landscape of an endangered species.</title>
        <authorList>
            <person name="Escoda L."/>
            <person name="Castresana J."/>
        </authorList>
    </citation>
    <scope>NUCLEOTIDE SEQUENCE</scope>
    <source>
        <strain evidence="13">IBE-C5619</strain>
    </source>
</reference>
<evidence type="ECO:0000256" key="9">
    <source>
        <dbReference type="ARBA" id="ARBA00023319"/>
    </source>
</evidence>
<dbReference type="SMART" id="SM00409">
    <property type="entry name" value="IG"/>
    <property type="match status" value="4"/>
</dbReference>
<evidence type="ECO:0000256" key="2">
    <source>
        <dbReference type="ARBA" id="ARBA00022692"/>
    </source>
</evidence>
<dbReference type="CDD" id="cd00096">
    <property type="entry name" value="Ig"/>
    <property type="match status" value="1"/>
</dbReference>
<dbReference type="GO" id="GO:0043005">
    <property type="term" value="C:neuron projection"/>
    <property type="evidence" value="ECO:0007669"/>
    <property type="project" value="TreeGrafter"/>
</dbReference>
<evidence type="ECO:0000256" key="1">
    <source>
        <dbReference type="ARBA" id="ARBA00004167"/>
    </source>
</evidence>
<organism evidence="13 14">
    <name type="scientific">Galemys pyrenaicus</name>
    <name type="common">Iberian desman</name>
    <name type="synonym">Pyrenean desman</name>
    <dbReference type="NCBI Taxonomy" id="202257"/>
    <lineage>
        <taxon>Eukaryota</taxon>
        <taxon>Metazoa</taxon>
        <taxon>Chordata</taxon>
        <taxon>Craniata</taxon>
        <taxon>Vertebrata</taxon>
        <taxon>Euteleostomi</taxon>
        <taxon>Mammalia</taxon>
        <taxon>Eutheria</taxon>
        <taxon>Laurasiatheria</taxon>
        <taxon>Eulipotyphla</taxon>
        <taxon>Talpidae</taxon>
        <taxon>Galemys</taxon>
    </lineage>
</organism>
<dbReference type="FunFam" id="2.60.40.10:FF:000401">
    <property type="entry name" value="Down syndrome cell adhesion molecule"/>
    <property type="match status" value="1"/>
</dbReference>
<evidence type="ECO:0000256" key="6">
    <source>
        <dbReference type="ARBA" id="ARBA00022989"/>
    </source>
</evidence>
<dbReference type="InterPro" id="IPR007110">
    <property type="entry name" value="Ig-like_dom"/>
</dbReference>
<dbReference type="FunFam" id="2.60.40.10:FF:001868">
    <property type="entry name" value="Down syndrome cell adhesion molecule"/>
    <property type="match status" value="1"/>
</dbReference>
<feature type="domain" description="Ig-like" evidence="12">
    <location>
        <begin position="95"/>
        <end position="175"/>
    </location>
</feature>
<comment type="subcellular location">
    <subcellularLocation>
        <location evidence="1">Membrane</location>
        <topology evidence="1">Single-pass membrane protein</topology>
    </subcellularLocation>
</comment>
<dbReference type="InterPro" id="IPR051170">
    <property type="entry name" value="Neural/epithelial_adhesion"/>
</dbReference>
<dbReference type="GO" id="GO:0048842">
    <property type="term" value="P:positive regulation of axon extension involved in axon guidance"/>
    <property type="evidence" value="ECO:0007669"/>
    <property type="project" value="UniProtKB-ARBA"/>
</dbReference>
<protein>
    <submittedName>
        <fullName evidence="13">Down syndrome cell adhesion molecule</fullName>
    </submittedName>
</protein>
<comment type="subunit">
    <text evidence="10">Homodimer; mediates homophilic interactions to promote cell adhesion. Interacts with DCC; the interaction is abolished in response to NTN1. Interacts (via extracellular domain) with NTN1. Interacts (via extracellular domain) with UNC5C (via Ig-like C2-type domain). Interacts with PTK2. Interacts with FYN.</text>
</comment>
<keyword evidence="5" id="KW-0130">Cell adhesion</keyword>
<gene>
    <name evidence="13" type="ORF">J0S82_004499</name>
</gene>
<keyword evidence="2" id="KW-0812">Transmembrane</keyword>
<evidence type="ECO:0000313" key="14">
    <source>
        <dbReference type="Proteomes" id="UP000700334"/>
    </source>
</evidence>
<evidence type="ECO:0000256" key="7">
    <source>
        <dbReference type="ARBA" id="ARBA00023136"/>
    </source>
</evidence>
<evidence type="ECO:0000313" key="13">
    <source>
        <dbReference type="EMBL" id="KAG8518569.1"/>
    </source>
</evidence>
<evidence type="ECO:0000259" key="12">
    <source>
        <dbReference type="PROSITE" id="PS50835"/>
    </source>
</evidence>
<dbReference type="InterPro" id="IPR003599">
    <property type="entry name" value="Ig_sub"/>
</dbReference>
<keyword evidence="7" id="KW-0472">Membrane</keyword>
<dbReference type="PANTHER" id="PTHR12231">
    <property type="entry name" value="CTX-RELATED TYPE I TRANSMEMBRANE PROTEIN"/>
    <property type="match status" value="1"/>
</dbReference>
<dbReference type="OrthoDB" id="152385at2759"/>
<feature type="non-terminal residue" evidence="13">
    <location>
        <position position="1"/>
    </location>
</feature>
<feature type="domain" description="Ig-like" evidence="12">
    <location>
        <begin position="366"/>
        <end position="459"/>
    </location>
</feature>
<dbReference type="EMBL" id="JAGFMF010011629">
    <property type="protein sequence ID" value="KAG8518569.1"/>
    <property type="molecule type" value="Genomic_DNA"/>
</dbReference>
<proteinExistence type="predicted"/>
<sequence>MPSSLGGGQSWRAPSIGTLEAPSPAAACATTSPASHPCERSRFLITSTGALYIKDVQNEDGLYNYRCITRHRYTGETRQSNSARLFVSDPANSAPSILDGFDHRKAMAGQRVELPCKALGHPEPDYRWLKDNMPLELSGRFQKTVTGLLIENTRPSDSGSYVCEVSNRYGTAKVIGRLYVKRKHGGSALSGGGVCLEGAAGSVEDAAASSRGRRPRSYSCRSLVDGGLTLSQAASEQRETLPSPRSQSGRCWMDACVTPRFPLLSFPRTPEPLKATISPRKVKSSVGSQVSLSCSVTGGQEQELSWYRNGEVLSPGKNVRITGLNHENLIMDHMVKSDGGAYQCFVRRDKLSAQDFVQVILEDGTPKIISAFSEKVVSPAEPVSLMCNVKGTPLPTITWTLDDDPILKGGGHRISQMITSEGNVVSYLNISSSQVRDGGVYRCTANNSAGVVLYQARINVRGPASIRPMKNITAIAGRDTYIHCRVIGYPYYSIKWYKNSNLLPFNHRQVAFENNGTLKLSDVQKEVDEGEYTCNVLVQPQLSTSQSVHVTVKDRSGSSLSVLCGGHPVPSTPQGGLKAVSTPRPPLQSRSR</sequence>
<accession>A0A8J6AZ86</accession>
<comment type="caution">
    <text evidence="13">The sequence shown here is derived from an EMBL/GenBank/DDBJ whole genome shotgun (WGS) entry which is preliminary data.</text>
</comment>
<dbReference type="Pfam" id="PF13927">
    <property type="entry name" value="Ig_3"/>
    <property type="match status" value="1"/>
</dbReference>
<evidence type="ECO:0000256" key="8">
    <source>
        <dbReference type="ARBA" id="ARBA00023157"/>
    </source>
</evidence>
<keyword evidence="9" id="KW-0393">Immunoglobulin domain</keyword>
<keyword evidence="4" id="KW-0677">Repeat</keyword>
<evidence type="ECO:0000256" key="3">
    <source>
        <dbReference type="ARBA" id="ARBA00022729"/>
    </source>
</evidence>
<dbReference type="InterPro" id="IPR013783">
    <property type="entry name" value="Ig-like_fold"/>
</dbReference>
<dbReference type="PIRSF" id="PIRSF000615">
    <property type="entry name" value="TyrPK_CSF1-R"/>
    <property type="match status" value="1"/>
</dbReference>
<keyword evidence="6" id="KW-1133">Transmembrane helix</keyword>
<dbReference type="InterPro" id="IPR013098">
    <property type="entry name" value="Ig_I-set"/>
</dbReference>
<dbReference type="InterPro" id="IPR003598">
    <property type="entry name" value="Ig_sub2"/>
</dbReference>
<dbReference type="InterPro" id="IPR036179">
    <property type="entry name" value="Ig-like_dom_sf"/>
</dbReference>
<dbReference type="Pfam" id="PF07679">
    <property type="entry name" value="I-set"/>
    <property type="match status" value="3"/>
</dbReference>
<name>A0A8J6AZ86_GALPY</name>
<feature type="domain" description="Ig-like" evidence="12">
    <location>
        <begin position="270"/>
        <end position="360"/>
    </location>
</feature>
<dbReference type="PANTHER" id="PTHR12231:SF253">
    <property type="entry name" value="DPR-INTERACTING PROTEIN ETA, ISOFORM B-RELATED"/>
    <property type="match status" value="1"/>
</dbReference>
<dbReference type="PROSITE" id="PS50835">
    <property type="entry name" value="IG_LIKE"/>
    <property type="match status" value="4"/>
</dbReference>
<keyword evidence="8" id="KW-1015">Disulfide bond</keyword>
<evidence type="ECO:0000256" key="4">
    <source>
        <dbReference type="ARBA" id="ARBA00022737"/>
    </source>
</evidence>
<dbReference type="SUPFAM" id="SSF48726">
    <property type="entry name" value="Immunoglobulin"/>
    <property type="match status" value="4"/>
</dbReference>
<feature type="domain" description="Ig-like" evidence="12">
    <location>
        <begin position="463"/>
        <end position="551"/>
    </location>
</feature>
<dbReference type="FunFam" id="2.60.40.10:FF:000172">
    <property type="entry name" value="Down syndrome cell adhesion molecule b"/>
    <property type="match status" value="1"/>
</dbReference>
<dbReference type="FunFam" id="2.60.40.10:FF:000729">
    <property type="entry name" value="Down syndrome cell adhesion molecule"/>
    <property type="match status" value="1"/>
</dbReference>
<evidence type="ECO:0000256" key="10">
    <source>
        <dbReference type="ARBA" id="ARBA00064573"/>
    </source>
</evidence>
<feature type="region of interest" description="Disordered" evidence="11">
    <location>
        <begin position="569"/>
        <end position="592"/>
    </location>
</feature>
<dbReference type="AlphaFoldDB" id="A0A8J6AZ86"/>
<dbReference type="SMART" id="SM00408">
    <property type="entry name" value="IGc2"/>
    <property type="match status" value="4"/>
</dbReference>
<dbReference type="FunFam" id="2.60.40.10:FF:000017">
    <property type="entry name" value="Down syndrome cell adhesion molecule b"/>
    <property type="match status" value="1"/>
</dbReference>
<keyword evidence="14" id="KW-1185">Reference proteome</keyword>
<evidence type="ECO:0000256" key="5">
    <source>
        <dbReference type="ARBA" id="ARBA00022889"/>
    </source>
</evidence>